<reference evidence="5 6" key="1">
    <citation type="journal article" date="2013" name="Genome Announc.">
        <title>Draft Genome Sequence of Methylophaga lonarensis MPLT, a Haloalkaliphilic (Non-Methane-Utilizing) Methylotroph.</title>
        <authorList>
            <person name="Shetty S.A."/>
            <person name="Marathe N.P."/>
            <person name="Munot H."/>
            <person name="Antony C.P."/>
            <person name="Dhotre D.P."/>
            <person name="Murrell J.C."/>
            <person name="Shouche Y.S."/>
        </authorList>
    </citation>
    <scope>NUCLEOTIDE SEQUENCE [LARGE SCALE GENOMIC DNA]</scope>
    <source>
        <strain evidence="5 6">MPL</strain>
    </source>
</reference>
<comment type="similarity">
    <text evidence="4">Belongs to the UbiC family.</text>
</comment>
<dbReference type="EMBL" id="APHR01000016">
    <property type="protein sequence ID" value="EMR13688.1"/>
    <property type="molecule type" value="Genomic_DNA"/>
</dbReference>
<feature type="binding site" evidence="4">
    <location>
        <position position="72"/>
    </location>
    <ligand>
        <name>substrate</name>
    </ligand>
</feature>
<accession>M7NY09</accession>
<dbReference type="InterPro" id="IPR028978">
    <property type="entry name" value="Chorismate_lyase_/UTRA_dom_sf"/>
</dbReference>
<evidence type="ECO:0000256" key="3">
    <source>
        <dbReference type="ARBA" id="ARBA00023239"/>
    </source>
</evidence>
<dbReference type="AlphaFoldDB" id="M7NY09"/>
<dbReference type="GO" id="GO:0006744">
    <property type="term" value="P:ubiquinone biosynthetic process"/>
    <property type="evidence" value="ECO:0007669"/>
    <property type="project" value="UniProtKB-UniRule"/>
</dbReference>
<dbReference type="GO" id="GO:0008813">
    <property type="term" value="F:chorismate lyase activity"/>
    <property type="evidence" value="ECO:0007669"/>
    <property type="project" value="UniProtKB-UniRule"/>
</dbReference>
<dbReference type="HAMAP" id="MF_01632">
    <property type="entry name" value="UbiC"/>
    <property type="match status" value="1"/>
</dbReference>
<dbReference type="eggNOG" id="COG3161">
    <property type="taxonomic scope" value="Bacteria"/>
</dbReference>
<dbReference type="Gene3D" id="3.40.1410.10">
    <property type="entry name" value="Chorismate lyase-like"/>
    <property type="match status" value="1"/>
</dbReference>
<protein>
    <recommendedName>
        <fullName evidence="4">Probable chorismate pyruvate-lyase</fullName>
        <shortName evidence="4">CL</shortName>
        <shortName evidence="4">CPL</shortName>
        <ecNumber evidence="4">4.1.3.40</ecNumber>
    </recommendedName>
</protein>
<comment type="function">
    <text evidence="4">Removes the pyruvyl group from chorismate, with concomitant aromatization of the ring, to provide 4-hydroxybenzoate (4HB) for the ubiquinone pathway.</text>
</comment>
<feature type="binding site" evidence="4">
    <location>
        <position position="110"/>
    </location>
    <ligand>
        <name>substrate</name>
    </ligand>
</feature>
<keyword evidence="2 4" id="KW-0831">Ubiquinone biosynthesis</keyword>
<dbReference type="PATRIC" id="fig|1286106.3.peg.749"/>
<dbReference type="PANTHER" id="PTHR38683">
    <property type="entry name" value="CHORISMATE PYRUVATE-LYASE"/>
    <property type="match status" value="1"/>
</dbReference>
<organism evidence="5 6">
    <name type="scientific">Methylophaga lonarensis MPL</name>
    <dbReference type="NCBI Taxonomy" id="1286106"/>
    <lineage>
        <taxon>Bacteria</taxon>
        <taxon>Pseudomonadati</taxon>
        <taxon>Pseudomonadota</taxon>
        <taxon>Gammaproteobacteria</taxon>
        <taxon>Thiotrichales</taxon>
        <taxon>Piscirickettsiaceae</taxon>
        <taxon>Methylophaga</taxon>
    </lineage>
</organism>
<evidence type="ECO:0000256" key="4">
    <source>
        <dbReference type="HAMAP-Rule" id="MF_01632"/>
    </source>
</evidence>
<keyword evidence="6" id="KW-1185">Reference proteome</keyword>
<dbReference type="Pfam" id="PF04345">
    <property type="entry name" value="Chor_lyase"/>
    <property type="match status" value="1"/>
</dbReference>
<dbReference type="Proteomes" id="UP000012019">
    <property type="component" value="Unassembled WGS sequence"/>
</dbReference>
<comment type="catalytic activity">
    <reaction evidence="4">
        <text>chorismate = 4-hydroxybenzoate + pyruvate</text>
        <dbReference type="Rhea" id="RHEA:16505"/>
        <dbReference type="ChEBI" id="CHEBI:15361"/>
        <dbReference type="ChEBI" id="CHEBI:17879"/>
        <dbReference type="ChEBI" id="CHEBI:29748"/>
        <dbReference type="EC" id="4.1.3.40"/>
    </reaction>
</comment>
<keyword evidence="3 4" id="KW-0456">Lyase</keyword>
<gene>
    <name evidence="4" type="primary">ubiC</name>
    <name evidence="5" type="ORF">MPL1_03745</name>
</gene>
<dbReference type="PANTHER" id="PTHR38683:SF1">
    <property type="entry name" value="CHORISMATE PYRUVATE-LYASE"/>
    <property type="match status" value="1"/>
</dbReference>
<evidence type="ECO:0000256" key="1">
    <source>
        <dbReference type="ARBA" id="ARBA00022490"/>
    </source>
</evidence>
<proteinExistence type="inferred from homology"/>
<dbReference type="RefSeq" id="WP_009725775.1">
    <property type="nucleotide sequence ID" value="NZ_APHR01000016.1"/>
</dbReference>
<feature type="binding site" evidence="4">
    <location>
        <position position="169"/>
    </location>
    <ligand>
        <name>substrate</name>
    </ligand>
</feature>
<name>M7NY09_9GAMM</name>
<dbReference type="OrthoDB" id="9789493at2"/>
<comment type="subcellular location">
    <subcellularLocation>
        <location evidence="4">Cytoplasm</location>
    </subcellularLocation>
</comment>
<dbReference type="GO" id="GO:0042866">
    <property type="term" value="P:pyruvate biosynthetic process"/>
    <property type="evidence" value="ECO:0007669"/>
    <property type="project" value="UniProtKB-UniRule"/>
</dbReference>
<dbReference type="EC" id="4.1.3.40" evidence="4"/>
<comment type="pathway">
    <text evidence="4">Cofactor biosynthesis; ubiquinone biosynthesis.</text>
</comment>
<evidence type="ECO:0000313" key="6">
    <source>
        <dbReference type="Proteomes" id="UP000012019"/>
    </source>
</evidence>
<dbReference type="InterPro" id="IPR007440">
    <property type="entry name" value="Chorismate--pyruvate_lyase"/>
</dbReference>
<keyword evidence="1 4" id="KW-0963">Cytoplasm</keyword>
<keyword evidence="4 5" id="KW-0670">Pyruvate</keyword>
<comment type="caution">
    <text evidence="4">Lacks conserved residue(s) required for the propagation of feature annotation.</text>
</comment>
<comment type="caution">
    <text evidence="5">The sequence shown here is derived from an EMBL/GenBank/DDBJ whole genome shotgun (WGS) entry which is preliminary data.</text>
</comment>
<dbReference type="STRING" id="1286106.MPL1_03745"/>
<dbReference type="SUPFAM" id="SSF64288">
    <property type="entry name" value="Chorismate lyase-like"/>
    <property type="match status" value="1"/>
</dbReference>
<evidence type="ECO:0000313" key="5">
    <source>
        <dbReference type="EMBL" id="EMR13688.1"/>
    </source>
</evidence>
<dbReference type="UniPathway" id="UPA00232"/>
<sequence>MRDWSRWYWPEQLNIPAKVRHWMVDQGSLTRRLQTISHHGFSVDWLGSHWQKPLVEERRWLSLPLEQLAYQRQVRLLDGDTALVFARTIVPLATYLNNRRRFTALGNRPLGEMLFNDVAVQRGPIQVAQLRRDSALFREASALDPVASVSLWARRSCFYLQGEPLLVNEIFLPALWSVVE</sequence>
<dbReference type="GO" id="GO:0005829">
    <property type="term" value="C:cytosol"/>
    <property type="evidence" value="ECO:0007669"/>
    <property type="project" value="TreeGrafter"/>
</dbReference>
<evidence type="ECO:0000256" key="2">
    <source>
        <dbReference type="ARBA" id="ARBA00022688"/>
    </source>
</evidence>